<proteinExistence type="predicted"/>
<feature type="non-terminal residue" evidence="10">
    <location>
        <position position="1"/>
    </location>
</feature>
<dbReference type="InterPro" id="IPR002139">
    <property type="entry name" value="Ribo/fructo_kinase"/>
</dbReference>
<feature type="non-terminal residue" evidence="10">
    <location>
        <position position="258"/>
    </location>
</feature>
<evidence type="ECO:0000259" key="9">
    <source>
        <dbReference type="Pfam" id="PF00294"/>
    </source>
</evidence>
<dbReference type="GO" id="GO:0004747">
    <property type="term" value="F:ribokinase activity"/>
    <property type="evidence" value="ECO:0007669"/>
    <property type="project" value="InterPro"/>
</dbReference>
<keyword evidence="6" id="KW-0460">Magnesium</keyword>
<keyword evidence="1" id="KW-0808">Transferase</keyword>
<dbReference type="Gene3D" id="3.40.1190.20">
    <property type="match status" value="1"/>
</dbReference>
<keyword evidence="4" id="KW-0418">Kinase</keyword>
<gene>
    <name evidence="10" type="ORF">METZ01_LOCUS375608</name>
</gene>
<keyword evidence="8" id="KW-0119">Carbohydrate metabolism</keyword>
<evidence type="ECO:0000256" key="4">
    <source>
        <dbReference type="ARBA" id="ARBA00022777"/>
    </source>
</evidence>
<dbReference type="AlphaFoldDB" id="A0A382TKW5"/>
<dbReference type="Pfam" id="PF00294">
    <property type="entry name" value="PfkB"/>
    <property type="match status" value="1"/>
</dbReference>
<dbReference type="GO" id="GO:0005524">
    <property type="term" value="F:ATP binding"/>
    <property type="evidence" value="ECO:0007669"/>
    <property type="project" value="UniProtKB-KW"/>
</dbReference>
<reference evidence="10" key="1">
    <citation type="submission" date="2018-05" db="EMBL/GenBank/DDBJ databases">
        <authorList>
            <person name="Lanie J.A."/>
            <person name="Ng W.-L."/>
            <person name="Kazmierczak K.M."/>
            <person name="Andrzejewski T.M."/>
            <person name="Davidsen T.M."/>
            <person name="Wayne K.J."/>
            <person name="Tettelin H."/>
            <person name="Glass J.I."/>
            <person name="Rusch D."/>
            <person name="Podicherti R."/>
            <person name="Tsui H.-C.T."/>
            <person name="Winkler M.E."/>
        </authorList>
    </citation>
    <scope>NUCLEOTIDE SEQUENCE</scope>
</reference>
<name>A0A382TKW5_9ZZZZ</name>
<feature type="domain" description="Carbohydrate kinase PfkB" evidence="9">
    <location>
        <begin position="21"/>
        <end position="258"/>
    </location>
</feature>
<dbReference type="PANTHER" id="PTHR10584:SF166">
    <property type="entry name" value="RIBOKINASE"/>
    <property type="match status" value="1"/>
</dbReference>
<keyword evidence="5" id="KW-0067">ATP-binding</keyword>
<evidence type="ECO:0000313" key="10">
    <source>
        <dbReference type="EMBL" id="SVD22754.1"/>
    </source>
</evidence>
<evidence type="ECO:0000256" key="5">
    <source>
        <dbReference type="ARBA" id="ARBA00022840"/>
    </source>
</evidence>
<dbReference type="GO" id="GO:0005829">
    <property type="term" value="C:cytosol"/>
    <property type="evidence" value="ECO:0007669"/>
    <property type="project" value="TreeGrafter"/>
</dbReference>
<dbReference type="InterPro" id="IPR011877">
    <property type="entry name" value="Ribokinase"/>
</dbReference>
<dbReference type="PANTHER" id="PTHR10584">
    <property type="entry name" value="SUGAR KINASE"/>
    <property type="match status" value="1"/>
</dbReference>
<evidence type="ECO:0000256" key="2">
    <source>
        <dbReference type="ARBA" id="ARBA00022723"/>
    </source>
</evidence>
<evidence type="ECO:0000256" key="8">
    <source>
        <dbReference type="ARBA" id="ARBA00023277"/>
    </source>
</evidence>
<dbReference type="PRINTS" id="PR00990">
    <property type="entry name" value="RIBOKINASE"/>
</dbReference>
<accession>A0A382TKW5</accession>
<evidence type="ECO:0000256" key="6">
    <source>
        <dbReference type="ARBA" id="ARBA00022842"/>
    </source>
</evidence>
<evidence type="ECO:0000256" key="3">
    <source>
        <dbReference type="ARBA" id="ARBA00022741"/>
    </source>
</evidence>
<dbReference type="EMBL" id="UINC01137424">
    <property type="protein sequence ID" value="SVD22754.1"/>
    <property type="molecule type" value="Genomic_DNA"/>
</dbReference>
<dbReference type="InterPro" id="IPR029056">
    <property type="entry name" value="Ribokinase-like"/>
</dbReference>
<organism evidence="10">
    <name type="scientific">marine metagenome</name>
    <dbReference type="NCBI Taxonomy" id="408172"/>
    <lineage>
        <taxon>unclassified sequences</taxon>
        <taxon>metagenomes</taxon>
        <taxon>ecological metagenomes</taxon>
    </lineage>
</organism>
<dbReference type="CDD" id="cd01174">
    <property type="entry name" value="ribokinase"/>
    <property type="match status" value="1"/>
</dbReference>
<dbReference type="GO" id="GO:0046872">
    <property type="term" value="F:metal ion binding"/>
    <property type="evidence" value="ECO:0007669"/>
    <property type="project" value="UniProtKB-KW"/>
</dbReference>
<dbReference type="SUPFAM" id="SSF53613">
    <property type="entry name" value="Ribokinase-like"/>
    <property type="match status" value="1"/>
</dbReference>
<sequence length="258" mass="26573">VSSVVILGVFVADNTYRAARQPRIGETILGSNFALGPGGKGSNQAVAAARLGADVTFISRIGEDPFGDMAMALWAEAGVKTEVRRVPESYTGAASIFLEESSGNNAIIICPGAAATLSPTDIEAVGDVIRAASVFVTQLEQPLPAARRALEIAREAGTTTILNPAPAAALDAGFFSLCDYLTPNETEAQDLTGIKVDTAENARLAAQSLMDKGAGAAIITLGEQGAFLHNNEISELCPAFEFAPVVEMTGAGDAFNGA</sequence>
<evidence type="ECO:0000256" key="7">
    <source>
        <dbReference type="ARBA" id="ARBA00022958"/>
    </source>
</evidence>
<evidence type="ECO:0000256" key="1">
    <source>
        <dbReference type="ARBA" id="ARBA00022679"/>
    </source>
</evidence>
<keyword evidence="3" id="KW-0547">Nucleotide-binding</keyword>
<dbReference type="GO" id="GO:0006014">
    <property type="term" value="P:D-ribose metabolic process"/>
    <property type="evidence" value="ECO:0007669"/>
    <property type="project" value="InterPro"/>
</dbReference>
<protein>
    <recommendedName>
        <fullName evidence="9">Carbohydrate kinase PfkB domain-containing protein</fullName>
    </recommendedName>
</protein>
<keyword evidence="7" id="KW-0630">Potassium</keyword>
<dbReference type="InterPro" id="IPR011611">
    <property type="entry name" value="PfkB_dom"/>
</dbReference>
<keyword evidence="2" id="KW-0479">Metal-binding</keyword>